<dbReference type="Proteomes" id="UP000195043">
    <property type="component" value="Unassembled WGS sequence"/>
</dbReference>
<keyword evidence="3" id="KW-1185">Reference proteome</keyword>
<name>A0A242A4G0_9ENTE</name>
<dbReference type="AlphaFoldDB" id="A0A242A4G0"/>
<dbReference type="RefSeq" id="WP_086273935.1">
    <property type="nucleotide sequence ID" value="NZ_NGKU01000001.1"/>
</dbReference>
<proteinExistence type="predicted"/>
<dbReference type="OrthoDB" id="2365040at2"/>
<accession>A0A242A4G0</accession>
<evidence type="ECO:0000313" key="2">
    <source>
        <dbReference type="EMBL" id="OTN75925.1"/>
    </source>
</evidence>
<dbReference type="STRING" id="1834191.A5886_001001"/>
<dbReference type="Pfam" id="PF13731">
    <property type="entry name" value="WxL"/>
    <property type="match status" value="1"/>
</dbReference>
<dbReference type="EMBL" id="NGKU01000001">
    <property type="protein sequence ID" value="OTN75925.1"/>
    <property type="molecule type" value="Genomic_DNA"/>
</dbReference>
<organism evidence="2 3">
    <name type="scientific">Candidatus Enterococcus testudinis</name>
    <dbReference type="NCBI Taxonomy" id="1834191"/>
    <lineage>
        <taxon>Bacteria</taxon>
        <taxon>Bacillati</taxon>
        <taxon>Bacillota</taxon>
        <taxon>Bacilli</taxon>
        <taxon>Lactobacillales</taxon>
        <taxon>Enterococcaceae</taxon>
        <taxon>Enterococcus</taxon>
    </lineage>
</organism>
<sequence>MPNAFVRITDTPASGGTQEIDNSVYQKITTPVALSIGDNSDFTDNFTIETDDSGNFSFDLNQGYGISENYFMANSRIRLYAFYGGKGAYAYQNDAQEDGQIVLDETGPTAETKTYYLIKKDSFPETIMPEQLLNNVEDSNPLNTGFTYAFENSTDRTKVFDTVGVQTVPILVYDGLGNVSTINAKVSVYETTLVITAKDIGLSKETLGTISETELTELLLNHGNLKVTIISLGQLETYDKHQIKVSNLDEIKTFIAGDSFANGGDDAVQFTLPEGISNLHTAAISIEVTLTVIENDGVLDTATNPLNPEILAPATDTERENSRTGEIGELTLDDVPSVFDFCTVSFDYGINIYYAINTNPHYDKQWIQVTEKDQTGWTVKAKRSTFHNETDTLAESSTILYLPFGEGNSTNEEVKGSLFVNSANSTAKLGQKITSNESKVFGTKEHAGNANESPQ</sequence>
<evidence type="ECO:0000259" key="1">
    <source>
        <dbReference type="Pfam" id="PF13731"/>
    </source>
</evidence>
<gene>
    <name evidence="2" type="ORF">A5886_001001</name>
</gene>
<reference evidence="2 3" key="1">
    <citation type="submission" date="2017-05" db="EMBL/GenBank/DDBJ databases">
        <title>The Genome Sequence of Enterococcus sp. 8G7_MSG3316.</title>
        <authorList>
            <consortium name="The Broad Institute Genomics Platform"/>
            <consortium name="The Broad Institute Genomic Center for Infectious Diseases"/>
            <person name="Earl A."/>
            <person name="Manson A."/>
            <person name="Schwartman J."/>
            <person name="Gilmore M."/>
            <person name="Abouelleil A."/>
            <person name="Cao P."/>
            <person name="Chapman S."/>
            <person name="Cusick C."/>
            <person name="Shea T."/>
            <person name="Young S."/>
            <person name="Neafsey D."/>
            <person name="Nusbaum C."/>
            <person name="Birren B."/>
        </authorList>
    </citation>
    <scope>NUCLEOTIDE SEQUENCE [LARGE SCALE GENOMIC DNA]</scope>
    <source>
        <strain evidence="2 3">8G7_MSG3316</strain>
    </source>
</reference>
<evidence type="ECO:0000313" key="3">
    <source>
        <dbReference type="Proteomes" id="UP000195043"/>
    </source>
</evidence>
<dbReference type="InterPro" id="IPR027994">
    <property type="entry name" value="WxL_dom"/>
</dbReference>
<protein>
    <recommendedName>
        <fullName evidence="1">WxL domain-containing protein</fullName>
    </recommendedName>
</protein>
<comment type="caution">
    <text evidence="2">The sequence shown here is derived from an EMBL/GenBank/DDBJ whole genome shotgun (WGS) entry which is preliminary data.</text>
</comment>
<feature type="domain" description="WxL" evidence="1">
    <location>
        <begin position="289"/>
        <end position="449"/>
    </location>
</feature>